<proteinExistence type="predicted"/>
<gene>
    <name evidence="3" type="ORF">VTK73DRAFT_6188</name>
</gene>
<evidence type="ECO:0000313" key="3">
    <source>
        <dbReference type="EMBL" id="KAL1864059.1"/>
    </source>
</evidence>
<dbReference type="InterPro" id="IPR043133">
    <property type="entry name" value="GTP-CH-I_C/QueF"/>
</dbReference>
<protein>
    <recommendedName>
        <fullName evidence="2">Dihydroneopterin aldolase/epimerase domain-containing protein</fullName>
    </recommendedName>
</protein>
<dbReference type="SMART" id="SM00905">
    <property type="entry name" value="FolB"/>
    <property type="match status" value="1"/>
</dbReference>
<evidence type="ECO:0000259" key="2">
    <source>
        <dbReference type="SMART" id="SM00905"/>
    </source>
</evidence>
<accession>A0ABR3WL04</accession>
<sequence>MTQLTTWAVQSLAGEPTAVVEVRNLQAVIRGGQDAWGRPDRPQPALVSARLSFRNPFPTADRLSQDTVHYGQLSRILLRRLASFAPEQQSSGTTTPTTLRAVLDALWVELTGLSVTGEAASASSPTSSSPPPPFLDVARLRSLSVTVTLPKASLLGSGVSLTATSAFGTEAADAVKGTAVALRLHGLRVPTLVGINANEREARQVVSADVEVDKFFHAGGDVYVALEQSVVQTMENSNFGTLEALGASIAESILGPFRASLRRDDPSSPDPLLWQVRVGLAKPTAVTFADCPVVELCVAADSPVRG</sequence>
<dbReference type="Pfam" id="PF02152">
    <property type="entry name" value="FolB"/>
    <property type="match status" value="1"/>
</dbReference>
<feature type="domain" description="Dihydroneopterin aldolase/epimerase" evidence="2">
    <location>
        <begin position="182"/>
        <end position="298"/>
    </location>
</feature>
<keyword evidence="4" id="KW-1185">Reference proteome</keyword>
<dbReference type="SUPFAM" id="SSF55620">
    <property type="entry name" value="Tetrahydrobiopterin biosynthesis enzymes-like"/>
    <property type="match status" value="1"/>
</dbReference>
<organism evidence="3 4">
    <name type="scientific">Phialemonium thermophilum</name>
    <dbReference type="NCBI Taxonomy" id="223376"/>
    <lineage>
        <taxon>Eukaryota</taxon>
        <taxon>Fungi</taxon>
        <taxon>Dikarya</taxon>
        <taxon>Ascomycota</taxon>
        <taxon>Pezizomycotina</taxon>
        <taxon>Sordariomycetes</taxon>
        <taxon>Sordariomycetidae</taxon>
        <taxon>Cephalothecales</taxon>
        <taxon>Cephalothecaceae</taxon>
        <taxon>Phialemonium</taxon>
    </lineage>
</organism>
<dbReference type="EMBL" id="JAZHXJ010000349">
    <property type="protein sequence ID" value="KAL1864059.1"/>
    <property type="molecule type" value="Genomic_DNA"/>
</dbReference>
<dbReference type="Gene3D" id="3.30.1130.10">
    <property type="match status" value="2"/>
</dbReference>
<dbReference type="InterPro" id="IPR006157">
    <property type="entry name" value="FolB_dom"/>
</dbReference>
<evidence type="ECO:0000256" key="1">
    <source>
        <dbReference type="ARBA" id="ARBA00022909"/>
    </source>
</evidence>
<keyword evidence="1" id="KW-0289">Folate biosynthesis</keyword>
<comment type="caution">
    <text evidence="3">The sequence shown here is derived from an EMBL/GenBank/DDBJ whole genome shotgun (WGS) entry which is preliminary data.</text>
</comment>
<name>A0ABR3WL04_9PEZI</name>
<reference evidence="3 4" key="1">
    <citation type="journal article" date="2024" name="Commun. Biol.">
        <title>Comparative genomic analysis of thermophilic fungi reveals convergent evolutionary adaptations and gene losses.</title>
        <authorList>
            <person name="Steindorff A.S."/>
            <person name="Aguilar-Pontes M.V."/>
            <person name="Robinson A.J."/>
            <person name="Andreopoulos B."/>
            <person name="LaButti K."/>
            <person name="Kuo A."/>
            <person name="Mondo S."/>
            <person name="Riley R."/>
            <person name="Otillar R."/>
            <person name="Haridas S."/>
            <person name="Lipzen A."/>
            <person name="Grimwood J."/>
            <person name="Schmutz J."/>
            <person name="Clum A."/>
            <person name="Reid I.D."/>
            <person name="Moisan M.C."/>
            <person name="Butler G."/>
            <person name="Nguyen T.T.M."/>
            <person name="Dewar K."/>
            <person name="Conant G."/>
            <person name="Drula E."/>
            <person name="Henrissat B."/>
            <person name="Hansel C."/>
            <person name="Singer S."/>
            <person name="Hutchinson M.I."/>
            <person name="de Vries R.P."/>
            <person name="Natvig D.O."/>
            <person name="Powell A.J."/>
            <person name="Tsang A."/>
            <person name="Grigoriev I.V."/>
        </authorList>
    </citation>
    <scope>NUCLEOTIDE SEQUENCE [LARGE SCALE GENOMIC DNA]</scope>
    <source>
        <strain evidence="3 4">ATCC 24622</strain>
    </source>
</reference>
<evidence type="ECO:0000313" key="4">
    <source>
        <dbReference type="Proteomes" id="UP001586593"/>
    </source>
</evidence>
<dbReference type="Proteomes" id="UP001586593">
    <property type="component" value="Unassembled WGS sequence"/>
</dbReference>